<reference evidence="2" key="1">
    <citation type="journal article" date="2020" name="Nature">
        <title>Isolation of an archaeon at the prokaryote-eukaryote interface.</title>
        <authorList>
            <person name="Imachi H."/>
            <person name="Nobu M.K."/>
            <person name="Nakahara N."/>
            <person name="Morono Y."/>
            <person name="Ogawara M."/>
            <person name="Takaki Y."/>
            <person name="Takano Y."/>
            <person name="Uematsu K."/>
            <person name="Ikuta T."/>
            <person name="Ito M."/>
            <person name="Matsui Y."/>
            <person name="Miyazaki M."/>
            <person name="Murata K."/>
            <person name="Saito Y."/>
            <person name="Sakai S."/>
            <person name="Song C."/>
            <person name="Tasumi E."/>
            <person name="Yamanaka Y."/>
            <person name="Yamaguchi T."/>
            <person name="Kamagata Y."/>
            <person name="Tamaki H."/>
            <person name="Takai K."/>
        </authorList>
    </citation>
    <scope>NUCLEOTIDE SEQUENCE [LARGE SCALE GENOMIC DNA]</scope>
    <source>
        <strain evidence="2">MK-D1</strain>
    </source>
</reference>
<evidence type="ECO:0000313" key="2">
    <source>
        <dbReference type="EMBL" id="QEE16022.1"/>
    </source>
</evidence>
<keyword evidence="1" id="KW-1133">Transmembrane helix</keyword>
<feature type="transmembrane region" description="Helical" evidence="1">
    <location>
        <begin position="12"/>
        <end position="31"/>
    </location>
</feature>
<keyword evidence="1" id="KW-0812">Transmembrane</keyword>
<feature type="transmembrane region" description="Helical" evidence="1">
    <location>
        <begin position="240"/>
        <end position="269"/>
    </location>
</feature>
<organism evidence="2">
    <name type="scientific">Promethearchaeum syntrophicum</name>
    <dbReference type="NCBI Taxonomy" id="2594042"/>
    <lineage>
        <taxon>Archaea</taxon>
        <taxon>Promethearchaeati</taxon>
        <taxon>Promethearchaeota</taxon>
        <taxon>Promethearchaeia</taxon>
        <taxon>Promethearchaeales</taxon>
        <taxon>Promethearchaeaceae</taxon>
        <taxon>Promethearchaeum</taxon>
    </lineage>
</organism>
<feature type="transmembrane region" description="Helical" evidence="1">
    <location>
        <begin position="164"/>
        <end position="182"/>
    </location>
</feature>
<feature type="transmembrane region" description="Helical" evidence="1">
    <location>
        <begin position="51"/>
        <end position="72"/>
    </location>
</feature>
<feature type="transmembrane region" description="Helical" evidence="1">
    <location>
        <begin position="484"/>
        <end position="504"/>
    </location>
</feature>
<protein>
    <submittedName>
        <fullName evidence="2">Uncharacterized protein</fullName>
    </submittedName>
</protein>
<accession>A0A5B9DAB5</accession>
<feature type="transmembrane region" description="Helical" evidence="1">
    <location>
        <begin position="344"/>
        <end position="369"/>
    </location>
</feature>
<feature type="transmembrane region" description="Helical" evidence="1">
    <location>
        <begin position="202"/>
        <end position="228"/>
    </location>
</feature>
<feature type="transmembrane region" description="Helical" evidence="1">
    <location>
        <begin position="416"/>
        <end position="436"/>
    </location>
</feature>
<proteinExistence type="predicted"/>
<evidence type="ECO:0000256" key="1">
    <source>
        <dbReference type="SAM" id="Phobius"/>
    </source>
</evidence>
<name>A0A5B9DAB5_9ARCH</name>
<feature type="transmembrane region" description="Helical" evidence="1">
    <location>
        <begin position="84"/>
        <end position="102"/>
    </location>
</feature>
<sequence length="645" mass="76404">MINKNYSTKTKVIFNSISIFLLIISYLFNISDSFALGKIFINIFIEKKIDTIQIVFVVLSALILFINILCLLSYSLKKSIEMKLFLIFSFILFYIIIIGPGLNTLRIHDHDAMLHLYIVEGINSSLEFPYYSQYSNYIFHRFLAFISRITKINPHSLFLFFPQFIMYLLYCIGVILILRLLVDKNSIFYKKNIYLVTMCNPFLISVFAGAKPISFLISIFPLILYLSIKTTKLNLIILSILLYICVGSHVHGYFILVMIICFLIIKLIVRIYFKKANNLKIISYLKVGFFLICLIPFLFPSLLYNLFNFLSVDNLIIEIFVNEFYSGSFIKRYGVFQHENFFSFLYFSHSIIGMSIFCYVIPFFVVFLNQFSFYYIKNSKTILFDNKMQLRFFCDFYFIFIIISLFFGSSIDFWRFSWMACSIYFIIFIYFWLVFLKEQKSIFSNIKNQFILRTYTKFQDRIQNMKNKLIRKVSLIEFKKKIDALCLIIVLLFSLLNFSFFSVLPYSNEQYNTSEWINENTPTDSIFLLHPYFENFIKGMTLRDTTENCSKLFDLNLNSSERSKSFFLLNNSDFRFSNHSKGYLSLDMNYINRLKMEILWIGEPCVGNGEECVPLNVLYNELYNSDLFKLVYNQTNILIYEINII</sequence>
<feature type="transmembrane region" description="Helical" evidence="1">
    <location>
        <begin position="390"/>
        <end position="410"/>
    </location>
</feature>
<dbReference type="AlphaFoldDB" id="A0A5B9DAB5"/>
<feature type="transmembrane region" description="Helical" evidence="1">
    <location>
        <begin position="281"/>
        <end position="299"/>
    </location>
</feature>
<gene>
    <name evidence="2" type="ORF">DSAG12_01850</name>
</gene>
<dbReference type="EMBL" id="CP042905">
    <property type="protein sequence ID" value="QEE16022.1"/>
    <property type="molecule type" value="Genomic_DNA"/>
</dbReference>
<keyword evidence="1" id="KW-0472">Membrane</keyword>